<feature type="transmembrane region" description="Helical" evidence="17">
    <location>
        <begin position="286"/>
        <end position="307"/>
    </location>
</feature>
<dbReference type="SUPFAM" id="SSF81653">
    <property type="entry name" value="Calcium ATPase, transduction domain A"/>
    <property type="match status" value="1"/>
</dbReference>
<dbReference type="PANTHER" id="PTHR24093">
    <property type="entry name" value="CATION TRANSPORTING ATPASE"/>
    <property type="match status" value="1"/>
</dbReference>
<keyword evidence="12 17" id="KW-1133">Transmembrane helix</keyword>
<dbReference type="InterPro" id="IPR036412">
    <property type="entry name" value="HAD-like_sf"/>
</dbReference>
<proteinExistence type="predicted"/>
<evidence type="ECO:0000256" key="16">
    <source>
        <dbReference type="SAM" id="MobiDB-lite"/>
    </source>
</evidence>
<dbReference type="InterPro" id="IPR018303">
    <property type="entry name" value="ATPase_P-typ_P_site"/>
</dbReference>
<feature type="transmembrane region" description="Helical" evidence="17">
    <location>
        <begin position="256"/>
        <end position="274"/>
    </location>
</feature>
<dbReference type="GO" id="GO:0005524">
    <property type="term" value="F:ATP binding"/>
    <property type="evidence" value="ECO:0007669"/>
    <property type="project" value="UniProtKB-KW"/>
</dbReference>
<dbReference type="InterPro" id="IPR059000">
    <property type="entry name" value="ATPase_P-type_domA"/>
</dbReference>
<feature type="transmembrane region" description="Helical" evidence="17">
    <location>
        <begin position="502"/>
        <end position="527"/>
    </location>
</feature>
<dbReference type="SUPFAM" id="SSF56784">
    <property type="entry name" value="HAD-like"/>
    <property type="match status" value="1"/>
</dbReference>
<dbReference type="Proteomes" id="UP000070544">
    <property type="component" value="Unassembled WGS sequence"/>
</dbReference>
<dbReference type="InterPro" id="IPR023298">
    <property type="entry name" value="ATPase_P-typ_TM_dom_sf"/>
</dbReference>
<keyword evidence="11" id="KW-1278">Translocase</keyword>
<dbReference type="EC" id="7.2.2.10" evidence="2"/>
<gene>
    <name evidence="19" type="ORF">M427DRAFT_256962</name>
</gene>
<dbReference type="InterPro" id="IPR023214">
    <property type="entry name" value="HAD_sf"/>
</dbReference>
<evidence type="ECO:0000256" key="4">
    <source>
        <dbReference type="ARBA" id="ARBA00022568"/>
    </source>
</evidence>
<dbReference type="SFLD" id="SFLDS00003">
    <property type="entry name" value="Haloacid_Dehalogenase"/>
    <property type="match status" value="1"/>
</dbReference>
<dbReference type="PROSITE" id="PS00154">
    <property type="entry name" value="ATPASE_E1_E2"/>
    <property type="match status" value="1"/>
</dbReference>
<evidence type="ECO:0000256" key="10">
    <source>
        <dbReference type="ARBA" id="ARBA00022842"/>
    </source>
</evidence>
<evidence type="ECO:0000256" key="2">
    <source>
        <dbReference type="ARBA" id="ARBA00012790"/>
    </source>
</evidence>
<evidence type="ECO:0000313" key="19">
    <source>
        <dbReference type="EMBL" id="KXS09080.1"/>
    </source>
</evidence>
<evidence type="ECO:0000256" key="14">
    <source>
        <dbReference type="ARBA" id="ARBA00023136"/>
    </source>
</evidence>
<evidence type="ECO:0000256" key="3">
    <source>
        <dbReference type="ARBA" id="ARBA00022448"/>
    </source>
</evidence>
<dbReference type="GO" id="GO:0046872">
    <property type="term" value="F:metal ion binding"/>
    <property type="evidence" value="ECO:0007669"/>
    <property type="project" value="UniProtKB-KW"/>
</dbReference>
<evidence type="ECO:0000256" key="8">
    <source>
        <dbReference type="ARBA" id="ARBA00022837"/>
    </source>
</evidence>
<dbReference type="GO" id="GO:0005886">
    <property type="term" value="C:plasma membrane"/>
    <property type="evidence" value="ECO:0007669"/>
    <property type="project" value="TreeGrafter"/>
</dbReference>
<dbReference type="FunFam" id="3.40.50.1000:FF:000018">
    <property type="entry name" value="Calcium-transporting ATPase"/>
    <property type="match status" value="1"/>
</dbReference>
<dbReference type="Gene3D" id="2.70.150.10">
    <property type="entry name" value="Calcium-transporting ATPase, cytoplasmic transduction domain A"/>
    <property type="match status" value="1"/>
</dbReference>
<feature type="compositionally biased region" description="Polar residues" evidence="16">
    <location>
        <begin position="55"/>
        <end position="96"/>
    </location>
</feature>
<dbReference type="EMBL" id="KQ965893">
    <property type="protein sequence ID" value="KXS09080.1"/>
    <property type="molecule type" value="Genomic_DNA"/>
</dbReference>
<dbReference type="PANTHER" id="PTHR24093:SF369">
    <property type="entry name" value="CALCIUM-TRANSPORTING ATPASE"/>
    <property type="match status" value="1"/>
</dbReference>
<dbReference type="OrthoDB" id="3352408at2759"/>
<keyword evidence="3" id="KW-0813">Transport</keyword>
<evidence type="ECO:0000256" key="9">
    <source>
        <dbReference type="ARBA" id="ARBA00022840"/>
    </source>
</evidence>
<dbReference type="SFLD" id="SFLDG00002">
    <property type="entry name" value="C1.7:_P-type_atpase_like"/>
    <property type="match status" value="1"/>
</dbReference>
<dbReference type="GO" id="GO:0016887">
    <property type="term" value="F:ATP hydrolysis activity"/>
    <property type="evidence" value="ECO:0007669"/>
    <property type="project" value="InterPro"/>
</dbReference>
<evidence type="ECO:0000256" key="6">
    <source>
        <dbReference type="ARBA" id="ARBA00022723"/>
    </source>
</evidence>
<feature type="transmembrane region" description="Helical" evidence="17">
    <location>
        <begin position="1238"/>
        <end position="1259"/>
    </location>
</feature>
<dbReference type="Pfam" id="PF00122">
    <property type="entry name" value="E1-E2_ATPase"/>
    <property type="match status" value="1"/>
</dbReference>
<dbReference type="Gene3D" id="3.40.50.1000">
    <property type="entry name" value="HAD superfamily/HAD-like"/>
    <property type="match status" value="1"/>
</dbReference>
<feature type="transmembrane region" description="Helical" evidence="17">
    <location>
        <begin position="453"/>
        <end position="474"/>
    </location>
</feature>
<reference evidence="19 20" key="1">
    <citation type="journal article" date="2015" name="Genome Biol. Evol.">
        <title>Phylogenomic analyses indicate that early fungi evolved digesting cell walls of algal ancestors of land plants.</title>
        <authorList>
            <person name="Chang Y."/>
            <person name="Wang S."/>
            <person name="Sekimoto S."/>
            <person name="Aerts A.L."/>
            <person name="Choi C."/>
            <person name="Clum A."/>
            <person name="LaButti K.M."/>
            <person name="Lindquist E.A."/>
            <person name="Yee Ngan C."/>
            <person name="Ohm R.A."/>
            <person name="Salamov A.A."/>
            <person name="Grigoriev I.V."/>
            <person name="Spatafora J.W."/>
            <person name="Berbee M.L."/>
        </authorList>
    </citation>
    <scope>NUCLEOTIDE SEQUENCE [LARGE SCALE GENOMIC DNA]</scope>
    <source>
        <strain evidence="19 20">JEL478</strain>
    </source>
</reference>
<keyword evidence="5 17" id="KW-0812">Transmembrane</keyword>
<feature type="transmembrane region" description="Helical" evidence="17">
    <location>
        <begin position="1100"/>
        <end position="1122"/>
    </location>
</feature>
<dbReference type="OMA" id="MWKLMLG"/>
<dbReference type="Gene3D" id="3.40.1110.10">
    <property type="entry name" value="Calcium-transporting ATPase, cytoplasmic domain N"/>
    <property type="match status" value="1"/>
</dbReference>
<dbReference type="GO" id="GO:0012505">
    <property type="term" value="C:endomembrane system"/>
    <property type="evidence" value="ECO:0007669"/>
    <property type="project" value="UniProtKB-SubCell"/>
</dbReference>
<dbReference type="SMART" id="SM00831">
    <property type="entry name" value="Cation_ATPase_N"/>
    <property type="match status" value="1"/>
</dbReference>
<dbReference type="Pfam" id="PF00690">
    <property type="entry name" value="Cation_ATPase_N"/>
    <property type="match status" value="1"/>
</dbReference>
<keyword evidence="6" id="KW-0479">Metal-binding</keyword>
<keyword evidence="7" id="KW-0547">Nucleotide-binding</keyword>
<feature type="region of interest" description="Disordered" evidence="16">
    <location>
        <begin position="1"/>
        <end position="125"/>
    </location>
</feature>
<dbReference type="InterPro" id="IPR023299">
    <property type="entry name" value="ATPase_P-typ_cyto_dom_N"/>
</dbReference>
<evidence type="ECO:0000256" key="1">
    <source>
        <dbReference type="ARBA" id="ARBA00004127"/>
    </source>
</evidence>
<evidence type="ECO:0000313" key="20">
    <source>
        <dbReference type="Proteomes" id="UP000070544"/>
    </source>
</evidence>
<keyword evidence="8" id="KW-0106">Calcium</keyword>
<keyword evidence="9" id="KW-0067">ATP-binding</keyword>
<feature type="transmembrane region" description="Helical" evidence="17">
    <location>
        <begin position="1206"/>
        <end position="1226"/>
    </location>
</feature>
<dbReference type="InterPro" id="IPR044492">
    <property type="entry name" value="P_typ_ATPase_HD_dom"/>
</dbReference>
<dbReference type="SUPFAM" id="SSF81660">
    <property type="entry name" value="Metal cation-transporting ATPase, ATP-binding domain N"/>
    <property type="match status" value="1"/>
</dbReference>
<dbReference type="STRING" id="1344416.A0A138ZX52"/>
<feature type="region of interest" description="Disordered" evidence="16">
    <location>
        <begin position="171"/>
        <end position="224"/>
    </location>
</feature>
<evidence type="ECO:0000256" key="12">
    <source>
        <dbReference type="ARBA" id="ARBA00022989"/>
    </source>
</evidence>
<feature type="compositionally biased region" description="Polar residues" evidence="16">
    <location>
        <begin position="184"/>
        <end position="198"/>
    </location>
</feature>
<evidence type="ECO:0000256" key="7">
    <source>
        <dbReference type="ARBA" id="ARBA00022741"/>
    </source>
</evidence>
<evidence type="ECO:0000259" key="18">
    <source>
        <dbReference type="SMART" id="SM00831"/>
    </source>
</evidence>
<keyword evidence="10" id="KW-0460">Magnesium</keyword>
<protein>
    <recommendedName>
        <fullName evidence="15">Calcium-transporting ATPase 2</fullName>
        <ecNumber evidence="2">7.2.2.10</ecNumber>
    </recommendedName>
</protein>
<dbReference type="InterPro" id="IPR008250">
    <property type="entry name" value="ATPase_P-typ_transduc_dom_A_sf"/>
</dbReference>
<keyword evidence="13" id="KW-0406">Ion transport</keyword>
<feature type="compositionally biased region" description="Polar residues" evidence="16">
    <location>
        <begin position="1"/>
        <end position="13"/>
    </location>
</feature>
<keyword evidence="14 17" id="KW-0472">Membrane</keyword>
<dbReference type="GO" id="GO:0005388">
    <property type="term" value="F:P-type calcium transporter activity"/>
    <property type="evidence" value="ECO:0007669"/>
    <property type="project" value="UniProtKB-EC"/>
</dbReference>
<feature type="compositionally biased region" description="Pro residues" evidence="16">
    <location>
        <begin position="25"/>
        <end position="38"/>
    </location>
</feature>
<dbReference type="SUPFAM" id="SSF81665">
    <property type="entry name" value="Calcium ATPase, transmembrane domain M"/>
    <property type="match status" value="1"/>
</dbReference>
<evidence type="ECO:0000256" key="5">
    <source>
        <dbReference type="ARBA" id="ARBA00022692"/>
    </source>
</evidence>
<dbReference type="Pfam" id="PF13246">
    <property type="entry name" value="Cation_ATPase"/>
    <property type="match status" value="1"/>
</dbReference>
<sequence>MSTVSPANPTPVITLQLEPDSHSPPHSPRSSPLPPPSPSHTLSPPDDTSDVRTLLSVSDTSRRPISTLTHSQTSDSLSPKANATLSRVPTSATALTADSLIHPSSPIPILRTPSPTPSSGSSPYAFSPAQLQSLFDPRDPLLLAQWGGVEGLAQGLQVDLARGITVNSSVQEFRDPDSPPLVQPTPSLRRNSVTSAKSTRSRPKDKDTELGLSGTNTDSKQDEREGRRLVFGTNVIPKKKSRTLWELMWGAFQDKILILLTIAACISLALGLYSDLRPDRPATPRVGFVEGLAIILAVIIVVLAGSVNDLQKERQFKKLNAKRDDRGVKVVRAGRERIVGVADMVVGDVLCLEPGDVPPTDCVLASGHITCDESSLTGETDTVTKYVLHSGSSVPKKGDPFVLAGSKVVHGVGKAVVCCVGERSVMGSAVKGMAAEQDDTPLQIKLDGLAEQIAKLGGGTALLMLIVLVIKYLVVVAQGGGFGPDCVAVECPSEVLSSLTKILISAVTIIVVAVPEGLPLAVTLALAYGTLRMLRDGCLVRVLSACETMGGATAVCSDKTGTLTENRMSVVRAVVGVHVRWGEGGAGEEDAAKRIIASTTASVSSGVGWNAVPAGGVEVTGEEVVEVLRESVAVNSTAFVGENGEFVGSKTETALLSWAGAFSAPGYHEALRHASYLENVQVYPFSSERKAMATVVKVNVMLHPAIGAKSKGNLYRLYVKGASELVLGTCAHVLHLPPSSAPAGTRRTPAHIAALSPAVRHTVQDAIAGYAEQTLRTIALAYRDVTEDEYTACLRRAKVRVVERRRAEERVRAKEAREGTEEGATPAVPVAEVEVSAADVDDSEVAASEEMLAELRKGSVLVAVVGIEDPLREGVVEAVAACKSAGVTVRMVTGDNIVTAKSIALKCGILDSEDALVMEGSRFRTLRPTEMERLLPRLRVLARSSPMDKQVLVAKLKEMGETVAVTGDGTNDGPALKMADVGFSMGISGTEVAKEASSIVLMDDNFASIVKAIMWGRSINDSVKKFLQFQLTVNITAVTIAFVSAIADGGEESVLTAVQLLWVNLIMDTLAALALATEIPTMELLNRPPENKRMPLIPDASWKMIIGQSVFQIVVSMTLVFAGQKIFRLETLTVAGGMMADPLRAVAPVGYPLQGQDFLDALDDERVTLRTIIFNTFVYMQVVNMLNCRRVDNTKNVFVHIDRNLFLVVILLCVAAVQTLLVFYGGVAFSTTPISGPYWGVCLVISLLGLPLGVGLRCLPDGWFAPWRYWMVWSGRRSGKGKANARSHSASGDESGDVDLAQVDQMLMGIDAAAALNSSALSTPALHRHHAARCPWATATTATTHDPPNRTCPSSKRFVAGTDSTMPGSTRRRDAGVPIRRCSVGRR</sequence>
<keyword evidence="20" id="KW-1185">Reference proteome</keyword>
<organism evidence="19 20">
    <name type="scientific">Gonapodya prolifera (strain JEL478)</name>
    <name type="common">Monoblepharis prolifera</name>
    <dbReference type="NCBI Taxonomy" id="1344416"/>
    <lineage>
        <taxon>Eukaryota</taxon>
        <taxon>Fungi</taxon>
        <taxon>Fungi incertae sedis</taxon>
        <taxon>Chytridiomycota</taxon>
        <taxon>Chytridiomycota incertae sedis</taxon>
        <taxon>Monoblepharidomycetes</taxon>
        <taxon>Monoblepharidales</taxon>
        <taxon>Gonapodyaceae</taxon>
        <taxon>Gonapodya</taxon>
    </lineage>
</organism>
<dbReference type="InterPro" id="IPR006068">
    <property type="entry name" value="ATPase_P-typ_cation-transptr_C"/>
</dbReference>
<comment type="subcellular location">
    <subcellularLocation>
        <location evidence="1">Endomembrane system</location>
        <topology evidence="1">Multi-pass membrane protein</topology>
    </subcellularLocation>
</comment>
<evidence type="ECO:0000256" key="11">
    <source>
        <dbReference type="ARBA" id="ARBA00022967"/>
    </source>
</evidence>
<dbReference type="Pfam" id="PF00689">
    <property type="entry name" value="Cation_ATPase_C"/>
    <property type="match status" value="1"/>
</dbReference>
<name>A0A138ZX52_GONPJ</name>
<evidence type="ECO:0000256" key="15">
    <source>
        <dbReference type="ARBA" id="ARBA00067965"/>
    </source>
</evidence>
<accession>A0A138ZX52</accession>
<evidence type="ECO:0000256" key="17">
    <source>
        <dbReference type="SAM" id="Phobius"/>
    </source>
</evidence>
<keyword evidence="4" id="KW-0109">Calcium transport</keyword>
<dbReference type="GO" id="GO:0006874">
    <property type="term" value="P:intracellular calcium ion homeostasis"/>
    <property type="evidence" value="ECO:0007669"/>
    <property type="project" value="TreeGrafter"/>
</dbReference>
<dbReference type="InterPro" id="IPR001757">
    <property type="entry name" value="P_typ_ATPase"/>
</dbReference>
<feature type="region of interest" description="Disordered" evidence="16">
    <location>
        <begin position="1341"/>
        <end position="1375"/>
    </location>
</feature>
<dbReference type="Gene3D" id="1.20.1110.10">
    <property type="entry name" value="Calcium-transporting ATPase, transmembrane domain"/>
    <property type="match status" value="1"/>
</dbReference>
<feature type="domain" description="Cation-transporting P-type ATPase N-terminal" evidence="18">
    <location>
        <begin position="202"/>
        <end position="272"/>
    </location>
</feature>
<evidence type="ECO:0000256" key="13">
    <source>
        <dbReference type="ARBA" id="ARBA00023065"/>
    </source>
</evidence>
<dbReference type="SFLD" id="SFLDF00027">
    <property type="entry name" value="p-type_atpase"/>
    <property type="match status" value="1"/>
</dbReference>
<dbReference type="InterPro" id="IPR004014">
    <property type="entry name" value="ATPase_P-typ_cation-transptr_N"/>
</dbReference>
<dbReference type="NCBIfam" id="TIGR01494">
    <property type="entry name" value="ATPase_P-type"/>
    <property type="match status" value="2"/>
</dbReference>
<dbReference type="PRINTS" id="PR00119">
    <property type="entry name" value="CATATPASE"/>
</dbReference>